<keyword evidence="7" id="KW-1185">Reference proteome</keyword>
<feature type="region of interest" description="Disordered" evidence="5">
    <location>
        <begin position="21"/>
        <end position="44"/>
    </location>
</feature>
<keyword evidence="3 4" id="KW-0326">Glycosidase</keyword>
<dbReference type="InterPro" id="IPR001661">
    <property type="entry name" value="Glyco_hydro_37"/>
</dbReference>
<dbReference type="EC" id="3.2.1.28" evidence="4"/>
<comment type="catalytic activity">
    <reaction evidence="4">
        <text>alpha,alpha-trehalose + H2O = alpha-D-glucose + beta-D-glucose</text>
        <dbReference type="Rhea" id="RHEA:32675"/>
        <dbReference type="ChEBI" id="CHEBI:15377"/>
        <dbReference type="ChEBI" id="CHEBI:15903"/>
        <dbReference type="ChEBI" id="CHEBI:16551"/>
        <dbReference type="ChEBI" id="CHEBI:17925"/>
        <dbReference type="EC" id="3.2.1.28"/>
    </reaction>
</comment>
<dbReference type="PANTHER" id="PTHR23403:SF1">
    <property type="entry name" value="TREHALASE"/>
    <property type="match status" value="1"/>
</dbReference>
<evidence type="ECO:0000313" key="7">
    <source>
        <dbReference type="Proteomes" id="UP001230188"/>
    </source>
</evidence>
<comment type="caution">
    <text evidence="6">The sequence shown here is derived from an EMBL/GenBank/DDBJ whole genome shotgun (WGS) entry which is preliminary data.</text>
</comment>
<sequence length="622" mass="69746">MRFSYYWRAVVWALWGTVDDKEKSMRGGGPTTPEHEGGYYESKEEEDALRSAQRAARVYCSGPLLDAVQTLHLFADSKTFVDMPMLEDPEAVLAAFDALPTSIDRNSVEAFVSRYFGNVSSGLEQWTPTDWSPFPPKLATLAEPWKTWALDLNERWKELGRVVADATRLHPARSSLLAPPYPFVVPGGRFREPYYWDTYWIVEGLLACDMPTTARHAISNLLEYVDAYGFVPNGGRVYYLNRSQPPLLSEMVVAYLETRLDDDALALARKALPRLEKEYDWWMRADHAVACRDAAGNNHLLNRYWTDTRMPRPESYREDVDTARRLPEARRPRLYADLRAAAESGWDFSSRWINASDWDNVSLANTVTTSIVPVDLNAIMLRFERNLAALHALLGCGVPWNSARRAAGLDPFSSETTPDPAVFFCEGFSTYAAAARRRARAIQALLWRDDLGVWRDLHLGDPARAATPAASDFAMLWAGVADRDDDDAQRTLVSTLRASNLVQPGGILTSLLETGQQWDAPNAWPPLQFLILRGLGRLRVPEAAALARNISTAWLDSNYAAWRATGNMYEKYDAHHPGVGGGGGEYQPQLGFGWTNGVVLSILTASDDLHEPLKKQQQQPYL</sequence>
<dbReference type="InterPro" id="IPR012341">
    <property type="entry name" value="6hp_glycosidase-like_sf"/>
</dbReference>
<dbReference type="InterPro" id="IPR008928">
    <property type="entry name" value="6-hairpin_glycosidase_sf"/>
</dbReference>
<evidence type="ECO:0000256" key="3">
    <source>
        <dbReference type="ARBA" id="ARBA00023295"/>
    </source>
</evidence>
<dbReference type="Pfam" id="PF01204">
    <property type="entry name" value="Trehalase"/>
    <property type="match status" value="1"/>
</dbReference>
<accession>A0AAD7XU38</accession>
<dbReference type="PROSITE" id="PS00927">
    <property type="entry name" value="TREHALASE_1"/>
    <property type="match status" value="1"/>
</dbReference>
<dbReference type="SUPFAM" id="SSF48208">
    <property type="entry name" value="Six-hairpin glycosidases"/>
    <property type="match status" value="1"/>
</dbReference>
<dbReference type="EMBL" id="JAQMWT010000029">
    <property type="protein sequence ID" value="KAJ8613352.1"/>
    <property type="molecule type" value="Genomic_DNA"/>
</dbReference>
<proteinExistence type="inferred from homology"/>
<evidence type="ECO:0000256" key="2">
    <source>
        <dbReference type="ARBA" id="ARBA00022801"/>
    </source>
</evidence>
<dbReference type="PRINTS" id="PR00744">
    <property type="entry name" value="GLHYDRLASE37"/>
</dbReference>
<organism evidence="6 7">
    <name type="scientific">Chrysophaeum taylorii</name>
    <dbReference type="NCBI Taxonomy" id="2483200"/>
    <lineage>
        <taxon>Eukaryota</taxon>
        <taxon>Sar</taxon>
        <taxon>Stramenopiles</taxon>
        <taxon>Ochrophyta</taxon>
        <taxon>Pelagophyceae</taxon>
        <taxon>Pelagomonadales</taxon>
        <taxon>Pelagomonadaceae</taxon>
        <taxon>Chrysophaeum</taxon>
    </lineage>
</organism>
<feature type="compositionally biased region" description="Basic and acidic residues" evidence="5">
    <location>
        <begin position="33"/>
        <end position="42"/>
    </location>
</feature>
<dbReference type="GO" id="GO:0005993">
    <property type="term" value="P:trehalose catabolic process"/>
    <property type="evidence" value="ECO:0007669"/>
    <property type="project" value="TreeGrafter"/>
</dbReference>
<evidence type="ECO:0000256" key="4">
    <source>
        <dbReference type="RuleBase" id="RU361180"/>
    </source>
</evidence>
<gene>
    <name evidence="6" type="ORF">CTAYLR_002251</name>
</gene>
<dbReference type="GO" id="GO:0004555">
    <property type="term" value="F:alpha,alpha-trehalase activity"/>
    <property type="evidence" value="ECO:0007669"/>
    <property type="project" value="UniProtKB-EC"/>
</dbReference>
<dbReference type="PANTHER" id="PTHR23403">
    <property type="entry name" value="TREHALASE"/>
    <property type="match status" value="1"/>
</dbReference>
<comment type="similarity">
    <text evidence="1 4">Belongs to the glycosyl hydrolase 37 family.</text>
</comment>
<evidence type="ECO:0000313" key="6">
    <source>
        <dbReference type="EMBL" id="KAJ8613352.1"/>
    </source>
</evidence>
<protein>
    <recommendedName>
        <fullName evidence="4">Trehalase</fullName>
        <ecNumber evidence="4">3.2.1.28</ecNumber>
    </recommendedName>
    <alternativeName>
        <fullName evidence="4">Alpha-trehalose glucohydrolase</fullName>
    </alternativeName>
</protein>
<evidence type="ECO:0000256" key="1">
    <source>
        <dbReference type="ARBA" id="ARBA00005615"/>
    </source>
</evidence>
<dbReference type="PROSITE" id="PS00928">
    <property type="entry name" value="TREHALASE_2"/>
    <property type="match status" value="1"/>
</dbReference>
<dbReference type="Gene3D" id="1.50.10.10">
    <property type="match status" value="1"/>
</dbReference>
<reference evidence="6" key="1">
    <citation type="submission" date="2023-01" db="EMBL/GenBank/DDBJ databases">
        <title>Metagenome sequencing of chrysophaentin producing Chrysophaeum taylorii.</title>
        <authorList>
            <person name="Davison J."/>
            <person name="Bewley C."/>
        </authorList>
    </citation>
    <scope>NUCLEOTIDE SEQUENCE</scope>
    <source>
        <strain evidence="6">NIES-1699</strain>
    </source>
</reference>
<name>A0AAD7XU38_9STRA</name>
<dbReference type="Proteomes" id="UP001230188">
    <property type="component" value="Unassembled WGS sequence"/>
</dbReference>
<evidence type="ECO:0000256" key="5">
    <source>
        <dbReference type="SAM" id="MobiDB-lite"/>
    </source>
</evidence>
<keyword evidence="2 4" id="KW-0378">Hydrolase</keyword>
<dbReference type="InterPro" id="IPR018232">
    <property type="entry name" value="Glyco_hydro_37_CS"/>
</dbReference>
<dbReference type="AlphaFoldDB" id="A0AAD7XU38"/>